<organism evidence="1 2">
    <name type="scientific">Virgisporangium ochraceum</name>
    <dbReference type="NCBI Taxonomy" id="65505"/>
    <lineage>
        <taxon>Bacteria</taxon>
        <taxon>Bacillati</taxon>
        <taxon>Actinomycetota</taxon>
        <taxon>Actinomycetes</taxon>
        <taxon>Micromonosporales</taxon>
        <taxon>Micromonosporaceae</taxon>
        <taxon>Virgisporangium</taxon>
    </lineage>
</organism>
<evidence type="ECO:0000313" key="2">
    <source>
        <dbReference type="Proteomes" id="UP000635606"/>
    </source>
</evidence>
<dbReference type="RefSeq" id="WP_203932710.1">
    <property type="nucleotide sequence ID" value="NZ_BOPH01000105.1"/>
</dbReference>
<dbReference type="PANTHER" id="PTHR37315:SF1">
    <property type="entry name" value="UPF0311 PROTEIN BLR7842"/>
    <property type="match status" value="1"/>
</dbReference>
<name>A0A8J4A2Y3_9ACTN</name>
<comment type="caution">
    <text evidence="1">The sequence shown here is derived from an EMBL/GenBank/DDBJ whole genome shotgun (WGS) entry which is preliminary data.</text>
</comment>
<keyword evidence="2" id="KW-1185">Reference proteome</keyword>
<reference evidence="1" key="1">
    <citation type="submission" date="2021-01" db="EMBL/GenBank/DDBJ databases">
        <title>Whole genome shotgun sequence of Virgisporangium ochraceum NBRC 16418.</title>
        <authorList>
            <person name="Komaki H."/>
            <person name="Tamura T."/>
        </authorList>
    </citation>
    <scope>NUCLEOTIDE SEQUENCE</scope>
    <source>
        <strain evidence="1">NBRC 16418</strain>
    </source>
</reference>
<proteinExistence type="predicted"/>
<dbReference type="Pfam" id="PF11578">
    <property type="entry name" value="DUF3237"/>
    <property type="match status" value="1"/>
</dbReference>
<dbReference type="InterPro" id="IPR020915">
    <property type="entry name" value="UPF0311"/>
</dbReference>
<dbReference type="PANTHER" id="PTHR37315">
    <property type="entry name" value="UPF0311 PROTEIN BLR7842"/>
    <property type="match status" value="1"/>
</dbReference>
<accession>A0A8J4A2Y3</accession>
<sequence>MALTLEYAFTIAADLGEVREVGRTHAGVRRVIPIVGGTVTGPSLTGEILPGGADWNVVRSDGAVHIWARYEIRLSDGAIVSVVNEGLGYVDAAAPDAGNTRSIPTHPVFEVPDGGPMWLATGFFLGELKPGDGHVTIDVSRVRTAAKA</sequence>
<evidence type="ECO:0000313" key="1">
    <source>
        <dbReference type="EMBL" id="GIJ72885.1"/>
    </source>
</evidence>
<dbReference type="AlphaFoldDB" id="A0A8J4A2Y3"/>
<dbReference type="Gene3D" id="2.40.160.20">
    <property type="match status" value="1"/>
</dbReference>
<dbReference type="Proteomes" id="UP000635606">
    <property type="component" value="Unassembled WGS sequence"/>
</dbReference>
<gene>
    <name evidence="1" type="ORF">Voc01_078020</name>
</gene>
<dbReference type="EMBL" id="BOPH01000105">
    <property type="protein sequence ID" value="GIJ72885.1"/>
    <property type="molecule type" value="Genomic_DNA"/>
</dbReference>
<protein>
    <submittedName>
        <fullName evidence="1">UPF0311 protein</fullName>
    </submittedName>
</protein>